<dbReference type="Pfam" id="PF07729">
    <property type="entry name" value="FCD"/>
    <property type="match status" value="1"/>
</dbReference>
<dbReference type="EMBL" id="JBHTOQ010000003">
    <property type="protein sequence ID" value="MFD1480006.1"/>
    <property type="molecule type" value="Genomic_DNA"/>
</dbReference>
<dbReference type="Gene3D" id="1.10.10.10">
    <property type="entry name" value="Winged helix-like DNA-binding domain superfamily/Winged helix DNA-binding domain"/>
    <property type="match status" value="1"/>
</dbReference>
<dbReference type="PANTHER" id="PTHR43537">
    <property type="entry name" value="TRANSCRIPTIONAL REGULATOR, GNTR FAMILY"/>
    <property type="match status" value="1"/>
</dbReference>
<accession>A0ABW4DTX6</accession>
<gene>
    <name evidence="5" type="ORF">ACFQ5P_01730</name>
</gene>
<evidence type="ECO:0000256" key="1">
    <source>
        <dbReference type="ARBA" id="ARBA00023015"/>
    </source>
</evidence>
<sequence>MTPAPKPDAKIIHVRMNAASQLVDHLRAAIMDNALPPDTRLSEVDTAQHYGVSRQPVREAFIALAAQGLLDVRAQRGTFVTRISLPAVMDARFVREAIEADIVKLLAADPDPALVADLQGQVIRQMDLPGGSARDFIEADETFHRTLAEGAGKASAWRVVVQMKAQMDRVRFLSSLHFPVARLIGQHRALVAAIAAADVAGAEAAIRTHLQGILADLPVIRQERPDYFT</sequence>
<dbReference type="PANTHER" id="PTHR43537:SF5">
    <property type="entry name" value="UXU OPERON TRANSCRIPTIONAL REGULATOR"/>
    <property type="match status" value="1"/>
</dbReference>
<organism evidence="5 6">
    <name type="scientific">Paracoccus nototheniae</name>
    <dbReference type="NCBI Taxonomy" id="2489002"/>
    <lineage>
        <taxon>Bacteria</taxon>
        <taxon>Pseudomonadati</taxon>
        <taxon>Pseudomonadota</taxon>
        <taxon>Alphaproteobacteria</taxon>
        <taxon>Rhodobacterales</taxon>
        <taxon>Paracoccaceae</taxon>
        <taxon>Paracoccus</taxon>
    </lineage>
</organism>
<evidence type="ECO:0000259" key="4">
    <source>
        <dbReference type="PROSITE" id="PS50949"/>
    </source>
</evidence>
<name>A0ABW4DTX6_9RHOB</name>
<dbReference type="SMART" id="SM00345">
    <property type="entry name" value="HTH_GNTR"/>
    <property type="match status" value="1"/>
</dbReference>
<dbReference type="InterPro" id="IPR011711">
    <property type="entry name" value="GntR_C"/>
</dbReference>
<dbReference type="Pfam" id="PF00392">
    <property type="entry name" value="GntR"/>
    <property type="match status" value="1"/>
</dbReference>
<evidence type="ECO:0000313" key="5">
    <source>
        <dbReference type="EMBL" id="MFD1480006.1"/>
    </source>
</evidence>
<dbReference type="PROSITE" id="PS50949">
    <property type="entry name" value="HTH_GNTR"/>
    <property type="match status" value="1"/>
</dbReference>
<dbReference type="RefSeq" id="WP_242679721.1">
    <property type="nucleotide sequence ID" value="NZ_CBCSAJ010000027.1"/>
</dbReference>
<keyword evidence="1" id="KW-0805">Transcription regulation</keyword>
<keyword evidence="2" id="KW-0238">DNA-binding</keyword>
<reference evidence="6" key="1">
    <citation type="journal article" date="2019" name="Int. J. Syst. Evol. Microbiol.">
        <title>The Global Catalogue of Microorganisms (GCM) 10K type strain sequencing project: providing services to taxonomists for standard genome sequencing and annotation.</title>
        <authorList>
            <consortium name="The Broad Institute Genomics Platform"/>
            <consortium name="The Broad Institute Genome Sequencing Center for Infectious Disease"/>
            <person name="Wu L."/>
            <person name="Ma J."/>
        </authorList>
    </citation>
    <scope>NUCLEOTIDE SEQUENCE [LARGE SCALE GENOMIC DNA]</scope>
    <source>
        <strain evidence="6">CCM 8875</strain>
    </source>
</reference>
<evidence type="ECO:0000313" key="6">
    <source>
        <dbReference type="Proteomes" id="UP001597302"/>
    </source>
</evidence>
<dbReference type="SMART" id="SM00895">
    <property type="entry name" value="FCD"/>
    <property type="match status" value="1"/>
</dbReference>
<keyword evidence="3" id="KW-0804">Transcription</keyword>
<proteinExistence type="predicted"/>
<feature type="domain" description="HTH gntR-type" evidence="4">
    <location>
        <begin position="16"/>
        <end position="83"/>
    </location>
</feature>
<dbReference type="Gene3D" id="1.20.120.530">
    <property type="entry name" value="GntR ligand-binding domain-like"/>
    <property type="match status" value="1"/>
</dbReference>
<dbReference type="CDD" id="cd07377">
    <property type="entry name" value="WHTH_GntR"/>
    <property type="match status" value="1"/>
</dbReference>
<evidence type="ECO:0000256" key="2">
    <source>
        <dbReference type="ARBA" id="ARBA00023125"/>
    </source>
</evidence>
<dbReference type="InterPro" id="IPR036388">
    <property type="entry name" value="WH-like_DNA-bd_sf"/>
</dbReference>
<keyword evidence="6" id="KW-1185">Reference proteome</keyword>
<dbReference type="Proteomes" id="UP001597302">
    <property type="component" value="Unassembled WGS sequence"/>
</dbReference>
<dbReference type="SUPFAM" id="SSF48008">
    <property type="entry name" value="GntR ligand-binding domain-like"/>
    <property type="match status" value="1"/>
</dbReference>
<dbReference type="InterPro" id="IPR008920">
    <property type="entry name" value="TF_FadR/GntR_C"/>
</dbReference>
<dbReference type="InterPro" id="IPR036390">
    <property type="entry name" value="WH_DNA-bd_sf"/>
</dbReference>
<evidence type="ECO:0000256" key="3">
    <source>
        <dbReference type="ARBA" id="ARBA00023163"/>
    </source>
</evidence>
<comment type="caution">
    <text evidence="5">The sequence shown here is derived from an EMBL/GenBank/DDBJ whole genome shotgun (WGS) entry which is preliminary data.</text>
</comment>
<dbReference type="SUPFAM" id="SSF46785">
    <property type="entry name" value="Winged helix' DNA-binding domain"/>
    <property type="match status" value="1"/>
</dbReference>
<protein>
    <submittedName>
        <fullName evidence="5">GntR family transcriptional regulator</fullName>
    </submittedName>
</protein>
<dbReference type="InterPro" id="IPR000524">
    <property type="entry name" value="Tscrpt_reg_HTH_GntR"/>
</dbReference>